<dbReference type="GO" id="GO:0016301">
    <property type="term" value="F:kinase activity"/>
    <property type="evidence" value="ECO:0007669"/>
    <property type="project" value="UniProtKB-KW"/>
</dbReference>
<accession>A0A7W9ZDS7</accession>
<name>A0A7W9ZDS7_NOVIT</name>
<keyword evidence="6" id="KW-1185">Reference proteome</keyword>
<keyword evidence="3 5" id="KW-0418">Kinase</keyword>
<dbReference type="Gene3D" id="3.30.1110.10">
    <property type="match status" value="1"/>
</dbReference>
<dbReference type="InterPro" id="IPR002173">
    <property type="entry name" value="Carboh/pur_kinase_PfkB_CS"/>
</dbReference>
<dbReference type="Gene3D" id="3.40.1190.20">
    <property type="match status" value="1"/>
</dbReference>
<dbReference type="PANTHER" id="PTHR43320:SF3">
    <property type="entry name" value="CARBOHYDRATE KINASE PFKB DOMAIN-CONTAINING PROTEIN"/>
    <property type="match status" value="1"/>
</dbReference>
<proteinExistence type="inferred from homology"/>
<evidence type="ECO:0000256" key="1">
    <source>
        <dbReference type="ARBA" id="ARBA00010688"/>
    </source>
</evidence>
<organism evidence="5 6">
    <name type="scientific">Novispirillum itersonii</name>
    <name type="common">Aquaspirillum itersonii</name>
    <dbReference type="NCBI Taxonomy" id="189"/>
    <lineage>
        <taxon>Bacteria</taxon>
        <taxon>Pseudomonadati</taxon>
        <taxon>Pseudomonadota</taxon>
        <taxon>Alphaproteobacteria</taxon>
        <taxon>Rhodospirillales</taxon>
        <taxon>Novispirillaceae</taxon>
        <taxon>Novispirillum</taxon>
    </lineage>
</organism>
<evidence type="ECO:0000256" key="2">
    <source>
        <dbReference type="ARBA" id="ARBA00022679"/>
    </source>
</evidence>
<dbReference type="RefSeq" id="WP_184262111.1">
    <property type="nucleotide sequence ID" value="NZ_JACIIX010000003.1"/>
</dbReference>
<dbReference type="InterPro" id="IPR029056">
    <property type="entry name" value="Ribokinase-like"/>
</dbReference>
<dbReference type="CDD" id="cd01168">
    <property type="entry name" value="adenosine_kinase"/>
    <property type="match status" value="1"/>
</dbReference>
<dbReference type="PANTHER" id="PTHR43320">
    <property type="entry name" value="SUGAR KINASE"/>
    <property type="match status" value="1"/>
</dbReference>
<comment type="caution">
    <text evidence="5">The sequence shown here is derived from an EMBL/GenBank/DDBJ whole genome shotgun (WGS) entry which is preliminary data.</text>
</comment>
<feature type="domain" description="Carbohydrate kinase PfkB" evidence="4">
    <location>
        <begin position="59"/>
        <end position="316"/>
    </location>
</feature>
<dbReference type="InterPro" id="IPR052700">
    <property type="entry name" value="Carb_kinase_PfkB-like"/>
</dbReference>
<evidence type="ECO:0000313" key="5">
    <source>
        <dbReference type="EMBL" id="MBB6209648.1"/>
    </source>
</evidence>
<dbReference type="InterPro" id="IPR011611">
    <property type="entry name" value="PfkB_dom"/>
</dbReference>
<dbReference type="EMBL" id="JACIIX010000003">
    <property type="protein sequence ID" value="MBB6209648.1"/>
    <property type="molecule type" value="Genomic_DNA"/>
</dbReference>
<dbReference type="AlphaFoldDB" id="A0A7W9ZDS7"/>
<evidence type="ECO:0000313" key="6">
    <source>
        <dbReference type="Proteomes" id="UP000544872"/>
    </source>
</evidence>
<evidence type="ECO:0000259" key="4">
    <source>
        <dbReference type="Pfam" id="PF00294"/>
    </source>
</evidence>
<dbReference type="PROSITE" id="PS00584">
    <property type="entry name" value="PFKB_KINASES_2"/>
    <property type="match status" value="1"/>
</dbReference>
<gene>
    <name evidence="5" type="ORF">FHS48_001056</name>
</gene>
<reference evidence="5 6" key="1">
    <citation type="submission" date="2020-08" db="EMBL/GenBank/DDBJ databases">
        <title>Genomic Encyclopedia of Type Strains, Phase IV (KMG-IV): sequencing the most valuable type-strain genomes for metagenomic binning, comparative biology and taxonomic classification.</title>
        <authorList>
            <person name="Goeker M."/>
        </authorList>
    </citation>
    <scope>NUCLEOTIDE SEQUENCE [LARGE SCALE GENOMIC DNA]</scope>
    <source>
        <strain evidence="5 6">DSM 11590</strain>
    </source>
</reference>
<evidence type="ECO:0000256" key="3">
    <source>
        <dbReference type="ARBA" id="ARBA00022777"/>
    </source>
</evidence>
<sequence length="330" mass="34004">MTTPRFAVAAIGNAIVDILAHADDAFLAGRGMAKGGMMLIDGPTADSLYEAMGPAIEASGGSAANTAAGIASLGGAVAYVGKVNGDLLGKVFTHDIRAIGVHFDTPALTDGPATARCMVLITPDAERTMNTYLGACTRMTPDDIDETVIADAAVTYVEGYLWDQPDAKQAILKAAKAARAAGRKVALSLSDAFCVDRHRAEFLDLIATSVDILFANEQEICHLYGVASFDEAVEKVRGQVGLAALTRGAAGSVVVTADQTVEVVAHVPDAVVDTTGAGDLYAAGFLHGLTTGRPLTDCARLGGLCAAECISHVGPRPQVSLADLVKRHLG</sequence>
<dbReference type="Pfam" id="PF00294">
    <property type="entry name" value="PfkB"/>
    <property type="match status" value="1"/>
</dbReference>
<dbReference type="Proteomes" id="UP000544872">
    <property type="component" value="Unassembled WGS sequence"/>
</dbReference>
<dbReference type="SUPFAM" id="SSF53613">
    <property type="entry name" value="Ribokinase-like"/>
    <property type="match status" value="1"/>
</dbReference>
<keyword evidence="2" id="KW-0808">Transferase</keyword>
<comment type="similarity">
    <text evidence="1">Belongs to the carbohydrate kinase PfkB family.</text>
</comment>
<protein>
    <submittedName>
        <fullName evidence="5">Sugar/nucleoside kinase (Ribokinase family)</fullName>
    </submittedName>
</protein>